<dbReference type="OrthoDB" id="5599269at2759"/>
<dbReference type="Gene3D" id="1.20.1270.60">
    <property type="entry name" value="Arfaptin homology (AH) domain/BAR domain"/>
    <property type="match status" value="1"/>
</dbReference>
<evidence type="ECO:0008006" key="4">
    <source>
        <dbReference type="Google" id="ProtNLM"/>
    </source>
</evidence>
<sequence>MSRFGVLGNLQTKIAHTTTIPALGNKDLRLLQEWISTEKGVVTSLLKLVGDIDRSNEALTHWGAGEGADLGDILSRSRDLLSHASIAFARFAEHEGAMRAMLKGIRTREEALDDAKKRRRSLVGKAEAAQRKLSKMGQENKQLPQQTELLSGLRHEIAQLDGFIYNEEAAIMDFKRRTTKDIMVLKFGGLAELAEKITIVGTLGKDLIEDIPLDATIPGQMRHPYGAFDKTRQTVEEAVRCVNSISFTATPAETLPPRRPEDWSQPSSAPPQVNAYHAQSPTVERPGPRYLGSPEISEPQPEQTVGSPQRPELPHHLPSNVGLPSPVDFSGSTGEWLATRPGGPQPKPMSPPPTSPGYSEFGQLSSPQSGRLAATFPIAAAHSRDPAYLASPGTVGGRPSSIAYLQDSTPASGGIASDIHQGDSLHPAPQPHAREDSQPPSVTGNPWKDETSPATAETQGTDSGPTSPVTVSPNAEGRRHRNRDDYHYEYSDSAFWVRNNMPATRSAERVDPVDSPKDEAPLDPPQAPAMFGMKNRSSSNLPGDRSPSADHEAPRLGVSPRPRIDVSPSPSQRSVPALGSGSPDGPRTIAAAAFKRTPRASSESFGDTPPLHVRKRGGPGVSGPDVTESPTDNGHHSPADGQYTPDDIPDEAPPVIPPVLTRYVQPAEEVPADAGVHGRRLPVPPSPGYNQGQFATELD</sequence>
<dbReference type="Proteomes" id="UP000076842">
    <property type="component" value="Unassembled WGS sequence"/>
</dbReference>
<reference evidence="2 3" key="1">
    <citation type="journal article" date="2016" name="Mol. Biol. Evol.">
        <title>Comparative Genomics of Early-Diverging Mushroom-Forming Fungi Provides Insights into the Origins of Lignocellulose Decay Capabilities.</title>
        <authorList>
            <person name="Nagy L.G."/>
            <person name="Riley R."/>
            <person name="Tritt A."/>
            <person name="Adam C."/>
            <person name="Daum C."/>
            <person name="Floudas D."/>
            <person name="Sun H."/>
            <person name="Yadav J.S."/>
            <person name="Pangilinan J."/>
            <person name="Larsson K.H."/>
            <person name="Matsuura K."/>
            <person name="Barry K."/>
            <person name="Labutti K."/>
            <person name="Kuo R."/>
            <person name="Ohm R.A."/>
            <person name="Bhattacharya S.S."/>
            <person name="Shirouzu T."/>
            <person name="Yoshinaga Y."/>
            <person name="Martin F.M."/>
            <person name="Grigoriev I.V."/>
            <person name="Hibbett D.S."/>
        </authorList>
    </citation>
    <scope>NUCLEOTIDE SEQUENCE [LARGE SCALE GENOMIC DNA]</scope>
    <source>
        <strain evidence="2 3">HHB12733</strain>
    </source>
</reference>
<proteinExistence type="predicted"/>
<feature type="compositionally biased region" description="Polar residues" evidence="1">
    <location>
        <begin position="688"/>
        <end position="699"/>
    </location>
</feature>
<evidence type="ECO:0000313" key="2">
    <source>
        <dbReference type="EMBL" id="KZT51605.1"/>
    </source>
</evidence>
<accession>A0A165CXE4</accession>
<feature type="compositionally biased region" description="Polar residues" evidence="1">
    <location>
        <begin position="452"/>
        <end position="473"/>
    </location>
</feature>
<dbReference type="InterPro" id="IPR027267">
    <property type="entry name" value="AH/BAR_dom_sf"/>
</dbReference>
<dbReference type="GO" id="GO:0070941">
    <property type="term" value="P:eisosome assembly"/>
    <property type="evidence" value="ECO:0007669"/>
    <property type="project" value="TreeGrafter"/>
</dbReference>
<dbReference type="EMBL" id="KV424100">
    <property type="protein sequence ID" value="KZT51605.1"/>
    <property type="molecule type" value="Genomic_DNA"/>
</dbReference>
<dbReference type="InterPro" id="IPR028245">
    <property type="entry name" value="PIL1/LSP1"/>
</dbReference>
<dbReference type="PANTHER" id="PTHR31962">
    <property type="entry name" value="SPHINGOLIPID LONG CHAIN BASE-RESPONSIVE PROTEIN PIL1"/>
    <property type="match status" value="1"/>
</dbReference>
<dbReference type="AlphaFoldDB" id="A0A165CXE4"/>
<dbReference type="PANTHER" id="PTHR31962:SF6">
    <property type="entry name" value="EISOSOME COMPONENT PIL1-DOMAIN-CONTAINING PROTEIN"/>
    <property type="match status" value="1"/>
</dbReference>
<evidence type="ECO:0000256" key="1">
    <source>
        <dbReference type="SAM" id="MobiDB-lite"/>
    </source>
</evidence>
<name>A0A165CXE4_9BASI</name>
<dbReference type="Pfam" id="PF13805">
    <property type="entry name" value="Pil1"/>
    <property type="match status" value="1"/>
</dbReference>
<feature type="region of interest" description="Disordered" evidence="1">
    <location>
        <begin position="251"/>
        <end position="699"/>
    </location>
</feature>
<dbReference type="GO" id="GO:0036286">
    <property type="term" value="C:eisosome filament"/>
    <property type="evidence" value="ECO:0007669"/>
    <property type="project" value="TreeGrafter"/>
</dbReference>
<organism evidence="2 3">
    <name type="scientific">Calocera cornea HHB12733</name>
    <dbReference type="NCBI Taxonomy" id="1353952"/>
    <lineage>
        <taxon>Eukaryota</taxon>
        <taxon>Fungi</taxon>
        <taxon>Dikarya</taxon>
        <taxon>Basidiomycota</taxon>
        <taxon>Agaricomycotina</taxon>
        <taxon>Dacrymycetes</taxon>
        <taxon>Dacrymycetales</taxon>
        <taxon>Dacrymycetaceae</taxon>
        <taxon>Calocera</taxon>
    </lineage>
</organism>
<evidence type="ECO:0000313" key="3">
    <source>
        <dbReference type="Proteomes" id="UP000076842"/>
    </source>
</evidence>
<dbReference type="GO" id="GO:0006897">
    <property type="term" value="P:endocytosis"/>
    <property type="evidence" value="ECO:0007669"/>
    <property type="project" value="TreeGrafter"/>
</dbReference>
<gene>
    <name evidence="2" type="ORF">CALCODRAFT_558532</name>
</gene>
<dbReference type="STRING" id="1353952.A0A165CXE4"/>
<dbReference type="InParanoid" id="A0A165CXE4"/>
<dbReference type="GO" id="GO:0008289">
    <property type="term" value="F:lipid binding"/>
    <property type="evidence" value="ECO:0007669"/>
    <property type="project" value="TreeGrafter"/>
</dbReference>
<protein>
    <recommendedName>
        <fullName evidence="4">Eisosome component PIL1-domain-containing protein</fullName>
    </recommendedName>
</protein>
<feature type="compositionally biased region" description="Polar residues" evidence="1">
    <location>
        <begin position="264"/>
        <end position="282"/>
    </location>
</feature>
<keyword evidence="3" id="KW-1185">Reference proteome</keyword>
<feature type="compositionally biased region" description="Pro residues" evidence="1">
    <location>
        <begin position="343"/>
        <end position="355"/>
    </location>
</feature>
<dbReference type="GO" id="GO:0005886">
    <property type="term" value="C:plasma membrane"/>
    <property type="evidence" value="ECO:0007669"/>
    <property type="project" value="TreeGrafter"/>
</dbReference>
<feature type="compositionally biased region" description="Basic and acidic residues" evidence="1">
    <location>
        <begin position="506"/>
        <end position="520"/>
    </location>
</feature>